<evidence type="ECO:0000313" key="2">
    <source>
        <dbReference type="Proteomes" id="UP000664369"/>
    </source>
</evidence>
<dbReference type="Proteomes" id="UP000664369">
    <property type="component" value="Unassembled WGS sequence"/>
</dbReference>
<dbReference type="EMBL" id="JAGETZ010000013">
    <property type="protein sequence ID" value="MBO2011860.1"/>
    <property type="molecule type" value="Genomic_DNA"/>
</dbReference>
<dbReference type="RefSeq" id="WP_208177548.1">
    <property type="nucleotide sequence ID" value="NZ_JAGETZ010000013.1"/>
</dbReference>
<evidence type="ECO:0000313" key="1">
    <source>
        <dbReference type="EMBL" id="MBO2011860.1"/>
    </source>
</evidence>
<name>A0ABS3QMD7_9BACT</name>
<protein>
    <submittedName>
        <fullName evidence="1">T9SS type A sorting domain-containing protein</fullName>
    </submittedName>
</protein>
<organism evidence="1 2">
    <name type="scientific">Hymenobacter negativus</name>
    <dbReference type="NCBI Taxonomy" id="2795026"/>
    <lineage>
        <taxon>Bacteria</taxon>
        <taxon>Pseudomonadati</taxon>
        <taxon>Bacteroidota</taxon>
        <taxon>Cytophagia</taxon>
        <taxon>Cytophagales</taxon>
        <taxon>Hymenobacteraceae</taxon>
        <taxon>Hymenobacter</taxon>
    </lineage>
</organism>
<reference evidence="1 2" key="1">
    <citation type="submission" date="2021-03" db="EMBL/GenBank/DDBJ databases">
        <authorList>
            <person name="Kim M.K."/>
        </authorList>
    </citation>
    <scope>NUCLEOTIDE SEQUENCE [LARGE SCALE GENOMIC DNA]</scope>
    <source>
        <strain evidence="1 2">BT442</strain>
    </source>
</reference>
<comment type="caution">
    <text evidence="1">The sequence shown here is derived from an EMBL/GenBank/DDBJ whole genome shotgun (WGS) entry which is preliminary data.</text>
</comment>
<proteinExistence type="predicted"/>
<accession>A0ABS3QMD7</accession>
<sequence length="235" mass="24027">MLTPTQEATGATTWTTLASGPMADFSLARNSSGYAFASTGQNTNGQLGDGSTTSAQRFDRVSPLRSFQPLPVELAAFTAARTGPAAVRLTWATASERDNASFGIEASADGASFRHLGFVAGAGSLASAHTYSFADATAAATYYRLAQTDADGRVTYSPVRFVPSGATTSQLVLVPNPVAGGPVRALGLPAEALLSVYNSLGQLVRPAAATLSVAGPPAGVYLVRAGNRAARLVVE</sequence>
<gene>
    <name evidence="1" type="ORF">J4E00_22540</name>
</gene>
<keyword evidence="2" id="KW-1185">Reference proteome</keyword>